<dbReference type="Proteomes" id="UP000243515">
    <property type="component" value="Unassembled WGS sequence"/>
</dbReference>
<reference evidence="1 2" key="1">
    <citation type="journal article" date="2015" name="Environ. Microbiol.">
        <title>Metagenome sequence of Elaphomyces granulatus from sporocarp tissue reveals Ascomycota ectomycorrhizal fingerprints of genome expansion and a Proteobacteria-rich microbiome.</title>
        <authorList>
            <person name="Quandt C.A."/>
            <person name="Kohler A."/>
            <person name="Hesse C.N."/>
            <person name="Sharpton T.J."/>
            <person name="Martin F."/>
            <person name="Spatafora J.W."/>
        </authorList>
    </citation>
    <scope>NUCLEOTIDE SEQUENCE [LARGE SCALE GENOMIC DNA]</scope>
    <source>
        <strain evidence="1 2">OSC145934</strain>
    </source>
</reference>
<sequence>MPAWDMEQYRLHLWPFVHCKQKDAFQSPWDPQTRGIGSS</sequence>
<dbReference type="AlphaFoldDB" id="A0A232LML3"/>
<evidence type="ECO:0000313" key="2">
    <source>
        <dbReference type="Proteomes" id="UP000243515"/>
    </source>
</evidence>
<accession>A0A232LML3</accession>
<dbReference type="EMBL" id="NPHW01007069">
    <property type="protein sequence ID" value="OXV05385.1"/>
    <property type="molecule type" value="Genomic_DNA"/>
</dbReference>
<name>A0A232LML3_9EURO</name>
<keyword evidence="2" id="KW-1185">Reference proteome</keyword>
<proteinExistence type="predicted"/>
<organism evidence="1 2">
    <name type="scientific">Elaphomyces granulatus</name>
    <dbReference type="NCBI Taxonomy" id="519963"/>
    <lineage>
        <taxon>Eukaryota</taxon>
        <taxon>Fungi</taxon>
        <taxon>Dikarya</taxon>
        <taxon>Ascomycota</taxon>
        <taxon>Pezizomycotina</taxon>
        <taxon>Eurotiomycetes</taxon>
        <taxon>Eurotiomycetidae</taxon>
        <taxon>Eurotiales</taxon>
        <taxon>Elaphomycetaceae</taxon>
        <taxon>Elaphomyces</taxon>
    </lineage>
</organism>
<gene>
    <name evidence="1" type="ORF">Egran_06847</name>
</gene>
<protein>
    <submittedName>
        <fullName evidence="1">Uncharacterized protein</fullName>
    </submittedName>
</protein>
<evidence type="ECO:0000313" key="1">
    <source>
        <dbReference type="EMBL" id="OXV05385.1"/>
    </source>
</evidence>
<comment type="caution">
    <text evidence="1">The sequence shown here is derived from an EMBL/GenBank/DDBJ whole genome shotgun (WGS) entry which is preliminary data.</text>
</comment>